<dbReference type="InterPro" id="IPR050266">
    <property type="entry name" value="AB_hydrolase_sf"/>
</dbReference>
<organism evidence="2 3">
    <name type="scientific">Bailinhaonella thermotolerans</name>
    <dbReference type="NCBI Taxonomy" id="1070861"/>
    <lineage>
        <taxon>Bacteria</taxon>
        <taxon>Bacillati</taxon>
        <taxon>Actinomycetota</taxon>
        <taxon>Actinomycetes</taxon>
        <taxon>Streptosporangiales</taxon>
        <taxon>Streptosporangiaceae</taxon>
        <taxon>Bailinhaonella</taxon>
    </lineage>
</organism>
<dbReference type="PANTHER" id="PTHR43798">
    <property type="entry name" value="MONOACYLGLYCEROL LIPASE"/>
    <property type="match status" value="1"/>
</dbReference>
<dbReference type="GO" id="GO:0016787">
    <property type="term" value="F:hydrolase activity"/>
    <property type="evidence" value="ECO:0007669"/>
    <property type="project" value="UniProtKB-KW"/>
</dbReference>
<protein>
    <submittedName>
        <fullName evidence="2">Alpha/beta hydrolase</fullName>
    </submittedName>
</protein>
<dbReference type="InterPro" id="IPR000073">
    <property type="entry name" value="AB_hydrolase_1"/>
</dbReference>
<dbReference type="SUPFAM" id="SSF53474">
    <property type="entry name" value="alpha/beta-Hydrolases"/>
    <property type="match status" value="1"/>
</dbReference>
<dbReference type="EMBL" id="QZEY01000001">
    <property type="protein sequence ID" value="RJL35505.1"/>
    <property type="molecule type" value="Genomic_DNA"/>
</dbReference>
<gene>
    <name evidence="2" type="ORF">D5H75_01495</name>
</gene>
<proteinExistence type="predicted"/>
<dbReference type="RefSeq" id="WP_119924478.1">
    <property type="nucleotide sequence ID" value="NZ_QZEY01000001.1"/>
</dbReference>
<sequence>MTVSDGGPRAQRATEGREIPTLAATLSSTGNVTVPLEDCEVHVCQDGPRGAPALLLIHGSAASARSWDPLVPLLTGAHRVIRVDLPGHGRSAKADDLSYATRDQARRVGEVLDRLGAGPVVVAGHSSGGVVATALAVQRPDLVTALALIDTGPSMAAFIAAESAALDPSAWPPPDEPLMEFASTGFSRPGYRIPREFLDDLRAMTFHTLTATMRGTTEYLLERPLPDRLAPLGKPLLVIFGEDDRRWRSSSAADYRAVPGARIELLPGLGHSPNLEDPPATAAALLPFTTAHAR</sequence>
<dbReference type="Proteomes" id="UP000265768">
    <property type="component" value="Unassembled WGS sequence"/>
</dbReference>
<dbReference type="Gene3D" id="3.40.50.1820">
    <property type="entry name" value="alpha/beta hydrolase"/>
    <property type="match status" value="1"/>
</dbReference>
<dbReference type="PANTHER" id="PTHR43798:SF33">
    <property type="entry name" value="HYDROLASE, PUTATIVE (AFU_ORTHOLOGUE AFUA_2G14860)-RELATED"/>
    <property type="match status" value="1"/>
</dbReference>
<name>A0A3A4B198_9ACTN</name>
<reference evidence="2 3" key="1">
    <citation type="submission" date="2018-09" db="EMBL/GenBank/DDBJ databases">
        <title>YIM 75507 draft genome.</title>
        <authorList>
            <person name="Tang S."/>
            <person name="Feng Y."/>
        </authorList>
    </citation>
    <scope>NUCLEOTIDE SEQUENCE [LARGE SCALE GENOMIC DNA]</scope>
    <source>
        <strain evidence="2 3">YIM 75507</strain>
    </source>
</reference>
<evidence type="ECO:0000313" key="3">
    <source>
        <dbReference type="Proteomes" id="UP000265768"/>
    </source>
</evidence>
<evidence type="ECO:0000259" key="1">
    <source>
        <dbReference type="Pfam" id="PF12697"/>
    </source>
</evidence>
<dbReference type="PRINTS" id="PR00111">
    <property type="entry name" value="ABHYDROLASE"/>
</dbReference>
<accession>A0A3A4B198</accession>
<keyword evidence="3" id="KW-1185">Reference proteome</keyword>
<dbReference type="Pfam" id="PF12697">
    <property type="entry name" value="Abhydrolase_6"/>
    <property type="match status" value="1"/>
</dbReference>
<evidence type="ECO:0000313" key="2">
    <source>
        <dbReference type="EMBL" id="RJL35505.1"/>
    </source>
</evidence>
<dbReference type="OrthoDB" id="5495375at2"/>
<keyword evidence="2" id="KW-0378">Hydrolase</keyword>
<dbReference type="GO" id="GO:0016020">
    <property type="term" value="C:membrane"/>
    <property type="evidence" value="ECO:0007669"/>
    <property type="project" value="TreeGrafter"/>
</dbReference>
<feature type="domain" description="AB hydrolase-1" evidence="1">
    <location>
        <begin position="54"/>
        <end position="284"/>
    </location>
</feature>
<dbReference type="AlphaFoldDB" id="A0A3A4B198"/>
<comment type="caution">
    <text evidence="2">The sequence shown here is derived from an EMBL/GenBank/DDBJ whole genome shotgun (WGS) entry which is preliminary data.</text>
</comment>
<dbReference type="InterPro" id="IPR029058">
    <property type="entry name" value="AB_hydrolase_fold"/>
</dbReference>